<dbReference type="EMBL" id="CAMXCT010003433">
    <property type="protein sequence ID" value="CAI4004415.1"/>
    <property type="molecule type" value="Genomic_DNA"/>
</dbReference>
<evidence type="ECO:0000256" key="1">
    <source>
        <dbReference type="ARBA" id="ARBA00007769"/>
    </source>
</evidence>
<keyword evidence="6" id="KW-1185">Reference proteome</keyword>
<accession>A0A9P1D730</accession>
<comment type="caution">
    <text evidence="3">The sequence shown here is derived from an EMBL/GenBank/DDBJ whole genome shotgun (WGS) entry which is preliminary data.</text>
</comment>
<evidence type="ECO:0000313" key="5">
    <source>
        <dbReference type="EMBL" id="CAL4791727.1"/>
    </source>
</evidence>
<dbReference type="Pfam" id="PF00180">
    <property type="entry name" value="Iso_dh"/>
    <property type="match status" value="1"/>
</dbReference>
<feature type="domain" description="Isopropylmalate dehydrogenase-like" evidence="2">
    <location>
        <begin position="292"/>
        <end position="393"/>
    </location>
</feature>
<sequence length="400" mass="44702">MIDAGTPKIQRAVDTGDDLPALWARRRQVAVPPLPEHDLGVSSNSLERMLQPRAAARLLEMVLRKPLLKRCSYGFCTWRCAVVRQATVTKTLVLSPCNLLAEVLRHVFHLRKAQRFQEWRATAAWLAVRQQQDDFRAELRAIADQDAAVSTQLMACAEGAAARARSSGFRAAGAVLGRLASVRMSAAVERWKAFGQEVAVRKRFQGLQTAAVRCLQHVVRARMGWAWARWHCAKWPRSRSGHRETPVKEVPGSFLAARSLPFCPLAARAEQLLRLKVRLAWHLLAAAQVVLRATGVRLKVETMDYGRSYERTHGRGLVGLSVPVSEKHLDAIQRLGTVLKGPIEIDPKTPLLELRGRRFTSANQALRKIFQLYANVRPCRFLEGVKGVKSVKAAFPDTNL</sequence>
<proteinExistence type="inferred from homology"/>
<reference evidence="4" key="2">
    <citation type="submission" date="2024-04" db="EMBL/GenBank/DDBJ databases">
        <authorList>
            <person name="Chen Y."/>
            <person name="Shah S."/>
            <person name="Dougan E. K."/>
            <person name="Thang M."/>
            <person name="Chan C."/>
        </authorList>
    </citation>
    <scope>NUCLEOTIDE SEQUENCE [LARGE SCALE GENOMIC DNA]</scope>
</reference>
<comment type="similarity">
    <text evidence="1">Belongs to the isocitrate and isopropylmalate dehydrogenases family.</text>
</comment>
<dbReference type="EMBL" id="CAMXCT020003433">
    <property type="protein sequence ID" value="CAL1157790.1"/>
    <property type="molecule type" value="Genomic_DNA"/>
</dbReference>
<evidence type="ECO:0000259" key="2">
    <source>
        <dbReference type="Pfam" id="PF00180"/>
    </source>
</evidence>
<organism evidence="3">
    <name type="scientific">Cladocopium goreaui</name>
    <dbReference type="NCBI Taxonomy" id="2562237"/>
    <lineage>
        <taxon>Eukaryota</taxon>
        <taxon>Sar</taxon>
        <taxon>Alveolata</taxon>
        <taxon>Dinophyceae</taxon>
        <taxon>Suessiales</taxon>
        <taxon>Symbiodiniaceae</taxon>
        <taxon>Cladocopium</taxon>
    </lineage>
</organism>
<evidence type="ECO:0000313" key="3">
    <source>
        <dbReference type="EMBL" id="CAI4004415.1"/>
    </source>
</evidence>
<name>A0A9P1D730_9DINO</name>
<dbReference type="EMBL" id="CAMXCT030003433">
    <property type="protein sequence ID" value="CAL4791727.1"/>
    <property type="molecule type" value="Genomic_DNA"/>
</dbReference>
<dbReference type="InterPro" id="IPR024084">
    <property type="entry name" value="IsoPropMal-DH-like_dom"/>
</dbReference>
<feature type="non-terminal residue" evidence="3">
    <location>
        <position position="400"/>
    </location>
</feature>
<dbReference type="OrthoDB" id="10261637at2759"/>
<gene>
    <name evidence="3" type="ORF">C1SCF055_LOCUS30201</name>
</gene>
<dbReference type="Gene3D" id="3.40.718.10">
    <property type="entry name" value="Isopropylmalate Dehydrogenase"/>
    <property type="match status" value="1"/>
</dbReference>
<protein>
    <submittedName>
        <fullName evidence="5">Isocitrate dehydrogenase [NADP] (IDH) (IDP ) (NADP(+)-specific ICDH) (Oxalosuccinate decarboxylase)</fullName>
    </submittedName>
</protein>
<dbReference type="AlphaFoldDB" id="A0A9P1D730"/>
<evidence type="ECO:0000313" key="6">
    <source>
        <dbReference type="Proteomes" id="UP001152797"/>
    </source>
</evidence>
<evidence type="ECO:0000313" key="4">
    <source>
        <dbReference type="EMBL" id="CAL1157790.1"/>
    </source>
</evidence>
<dbReference type="SUPFAM" id="SSF53659">
    <property type="entry name" value="Isocitrate/Isopropylmalate dehydrogenase-like"/>
    <property type="match status" value="1"/>
</dbReference>
<reference evidence="3" key="1">
    <citation type="submission" date="2022-10" db="EMBL/GenBank/DDBJ databases">
        <authorList>
            <person name="Chen Y."/>
            <person name="Dougan E. K."/>
            <person name="Chan C."/>
            <person name="Rhodes N."/>
            <person name="Thang M."/>
        </authorList>
    </citation>
    <scope>NUCLEOTIDE SEQUENCE</scope>
</reference>
<dbReference type="Proteomes" id="UP001152797">
    <property type="component" value="Unassembled WGS sequence"/>
</dbReference>